<dbReference type="Pfam" id="PF13531">
    <property type="entry name" value="SBP_bac_11"/>
    <property type="match status" value="1"/>
</dbReference>
<dbReference type="AlphaFoldDB" id="A0A0M6YDW8"/>
<dbReference type="InterPro" id="IPR026045">
    <property type="entry name" value="Ferric-bd"/>
</dbReference>
<organism evidence="3 4">
    <name type="scientific">Roseibium aggregatum</name>
    <dbReference type="NCBI Taxonomy" id="187304"/>
    <lineage>
        <taxon>Bacteria</taxon>
        <taxon>Pseudomonadati</taxon>
        <taxon>Pseudomonadota</taxon>
        <taxon>Alphaproteobacteria</taxon>
        <taxon>Hyphomicrobiales</taxon>
        <taxon>Stappiaceae</taxon>
        <taxon>Roseibium</taxon>
    </lineage>
</organism>
<dbReference type="PIRSF" id="PIRSF002825">
    <property type="entry name" value="CfbpA"/>
    <property type="match status" value="1"/>
</dbReference>
<sequence>MKKLLIAAGLLAAASTSAYAEDVTGKLVLYTSQPNADAQATVDAFTAAHPGVEVEWVRDGTTKIMAKLLAEFEAGAPKPDVLLIADMVTMESLKQEGRLMAHEAADVSAYDPAIMDKDKSYFSTKLITTGIMYNTNAPMKPTSYKDLLKPEAKDKLAMPSPLTSGAATIHMTALTSNPELGWAYYEGLADQGANPQGGNGGVYKAIAGGEKLYGFVVDFLPIREKVKGAPVEFVFPEEGVSAVTEPVAILSTAQNPDAAKAFVDFLISEDGQKLAASQGYLPAHPGVPAPEGFPARDQIKLMDFDPAKALEQDQADKMKFSEIFGG</sequence>
<dbReference type="EMBL" id="CXST01000005">
    <property type="protein sequence ID" value="CTQ47211.1"/>
    <property type="molecule type" value="Genomic_DNA"/>
</dbReference>
<gene>
    <name evidence="3" type="primary">futA1_2</name>
    <name evidence="3" type="ORF">LAL4801_05673</name>
</gene>
<accession>A0A0M6YDW8</accession>
<protein>
    <submittedName>
        <fullName evidence="3">Iron uptake protein A1</fullName>
    </submittedName>
</protein>
<feature type="signal peptide" evidence="2">
    <location>
        <begin position="1"/>
        <end position="20"/>
    </location>
</feature>
<dbReference type="PANTHER" id="PTHR30006:SF24">
    <property type="entry name" value="SLL0237 PROTEIN"/>
    <property type="match status" value="1"/>
</dbReference>
<dbReference type="STRING" id="187304.B0E33_16760"/>
<evidence type="ECO:0000313" key="3">
    <source>
        <dbReference type="EMBL" id="CTQ47211.1"/>
    </source>
</evidence>
<dbReference type="RefSeq" id="WP_055661235.1">
    <property type="nucleotide sequence ID" value="NZ_CXST01000005.1"/>
</dbReference>
<dbReference type="Proteomes" id="UP000048926">
    <property type="component" value="Unassembled WGS sequence"/>
</dbReference>
<dbReference type="CDD" id="cd13547">
    <property type="entry name" value="PBP2_Fbp_like_2"/>
    <property type="match status" value="1"/>
</dbReference>
<dbReference type="SUPFAM" id="SSF53850">
    <property type="entry name" value="Periplasmic binding protein-like II"/>
    <property type="match status" value="1"/>
</dbReference>
<keyword evidence="1 2" id="KW-0732">Signal</keyword>
<evidence type="ECO:0000313" key="4">
    <source>
        <dbReference type="Proteomes" id="UP000048926"/>
    </source>
</evidence>
<name>A0A0M6YDW8_9HYPH</name>
<dbReference type="OrthoDB" id="9766989at2"/>
<evidence type="ECO:0000256" key="2">
    <source>
        <dbReference type="SAM" id="SignalP"/>
    </source>
</evidence>
<proteinExistence type="predicted"/>
<dbReference type="Gene3D" id="3.40.190.10">
    <property type="entry name" value="Periplasmic binding protein-like II"/>
    <property type="match status" value="2"/>
</dbReference>
<evidence type="ECO:0000256" key="1">
    <source>
        <dbReference type="ARBA" id="ARBA00022729"/>
    </source>
</evidence>
<reference evidence="4" key="1">
    <citation type="submission" date="2015-07" db="EMBL/GenBank/DDBJ databases">
        <authorList>
            <person name="Rodrigo-Torres Lidia"/>
            <person name="Arahal R.David."/>
        </authorList>
    </citation>
    <scope>NUCLEOTIDE SEQUENCE [LARGE SCALE GENOMIC DNA]</scope>
    <source>
        <strain evidence="4">CECT 4801</strain>
    </source>
</reference>
<feature type="chain" id="PRO_5005807735" evidence="2">
    <location>
        <begin position="21"/>
        <end position="326"/>
    </location>
</feature>
<keyword evidence="4" id="KW-1185">Reference proteome</keyword>
<dbReference type="PANTHER" id="PTHR30006">
    <property type="entry name" value="THIAMINE-BINDING PERIPLASMIC PROTEIN-RELATED"/>
    <property type="match status" value="1"/>
</dbReference>